<sequence length="261" mass="27978">MSAVLFERIDNIAWITLNRPHAFNAMDEDAMRRLSELANQCACDSSLRAVVITGSGDKAFSAGGDVGAFADDPDSVDRLLMDMTTYFHSAIARLSRLPLPVIGAINGMTAGAGLGLMACCDLVIAADTARFTSAYTQIGFSPDGSTSYYLTQQIGPRRAKEFFMTNRVLDAETALDWGLVNRVVPADKLEATVQELAKMLAAGPTQAYAKVKQLVGSAHTATLESQMELESQSIAALSKTQDGREGVQAFIAKRPAQFSGR</sequence>
<protein>
    <recommendedName>
        <fullName evidence="4">Enoyl-CoA hydratase</fullName>
    </recommendedName>
</protein>
<dbReference type="GO" id="GO:0003824">
    <property type="term" value="F:catalytic activity"/>
    <property type="evidence" value="ECO:0007669"/>
    <property type="project" value="UniProtKB-ARBA"/>
</dbReference>
<dbReference type="Gene3D" id="3.90.226.10">
    <property type="entry name" value="2-enoyl-CoA Hydratase, Chain A, domain 1"/>
    <property type="match status" value="1"/>
</dbReference>
<dbReference type="InterPro" id="IPR051683">
    <property type="entry name" value="Enoyl-CoA_Hydratase/Isomerase"/>
</dbReference>
<dbReference type="AlphaFoldDB" id="A0A1T1HEP9"/>
<evidence type="ECO:0000256" key="1">
    <source>
        <dbReference type="ARBA" id="ARBA00005254"/>
    </source>
</evidence>
<evidence type="ECO:0000313" key="3">
    <source>
        <dbReference type="Proteomes" id="UP000190064"/>
    </source>
</evidence>
<reference evidence="2" key="1">
    <citation type="submission" date="2017-02" db="EMBL/GenBank/DDBJ databases">
        <title>Draft Genome Sequence of the Salt Water Bacterium Oceanospirillum linum ATCC 11336.</title>
        <authorList>
            <person name="Trachtenberg A.M."/>
            <person name="Carney J.G."/>
            <person name="Linnane J.D."/>
            <person name="Rheaume B.A."/>
            <person name="Pitts N.L."/>
            <person name="Mykles D.L."/>
            <person name="Maclea K.S."/>
        </authorList>
    </citation>
    <scope>NUCLEOTIDE SEQUENCE [LARGE SCALE GENOMIC DNA]</scope>
    <source>
        <strain evidence="2">ATCC 11336</strain>
    </source>
</reference>
<dbReference type="Proteomes" id="UP000190064">
    <property type="component" value="Unassembled WGS sequence"/>
</dbReference>
<dbReference type="RefSeq" id="WP_077242770.1">
    <property type="nucleotide sequence ID" value="NZ_FXTS01000001.1"/>
</dbReference>
<dbReference type="CDD" id="cd06558">
    <property type="entry name" value="crotonase-like"/>
    <property type="match status" value="1"/>
</dbReference>
<name>A0A1T1HEP9_OCELI</name>
<dbReference type="PANTHER" id="PTHR42964">
    <property type="entry name" value="ENOYL-COA HYDRATASE"/>
    <property type="match status" value="1"/>
</dbReference>
<comment type="similarity">
    <text evidence="1">Belongs to the enoyl-CoA hydratase/isomerase family.</text>
</comment>
<evidence type="ECO:0008006" key="4">
    <source>
        <dbReference type="Google" id="ProtNLM"/>
    </source>
</evidence>
<dbReference type="Gene3D" id="1.10.12.10">
    <property type="entry name" value="Lyase 2-enoyl-coa Hydratase, Chain A, domain 2"/>
    <property type="match status" value="1"/>
</dbReference>
<dbReference type="EMBL" id="MTSD02000001">
    <property type="protein sequence ID" value="OOV88338.1"/>
    <property type="molecule type" value="Genomic_DNA"/>
</dbReference>
<dbReference type="InterPro" id="IPR014748">
    <property type="entry name" value="Enoyl-CoA_hydra_C"/>
</dbReference>
<proteinExistence type="inferred from homology"/>
<dbReference type="SUPFAM" id="SSF52096">
    <property type="entry name" value="ClpP/crotonase"/>
    <property type="match status" value="1"/>
</dbReference>
<accession>A0A1T1HEP9</accession>
<organism evidence="2 3">
    <name type="scientific">Oceanospirillum linum</name>
    <dbReference type="NCBI Taxonomy" id="966"/>
    <lineage>
        <taxon>Bacteria</taxon>
        <taxon>Pseudomonadati</taxon>
        <taxon>Pseudomonadota</taxon>
        <taxon>Gammaproteobacteria</taxon>
        <taxon>Oceanospirillales</taxon>
        <taxon>Oceanospirillaceae</taxon>
        <taxon>Oceanospirillum</taxon>
    </lineage>
</organism>
<dbReference type="STRING" id="966.BTA35_0202130"/>
<keyword evidence="3" id="KW-1185">Reference proteome</keyword>
<dbReference type="InterPro" id="IPR001753">
    <property type="entry name" value="Enoyl-CoA_hydra/iso"/>
</dbReference>
<dbReference type="InterPro" id="IPR029045">
    <property type="entry name" value="ClpP/crotonase-like_dom_sf"/>
</dbReference>
<evidence type="ECO:0000313" key="2">
    <source>
        <dbReference type="EMBL" id="OOV88338.1"/>
    </source>
</evidence>
<gene>
    <name evidence="2" type="ORF">BTA35_0202130</name>
</gene>
<comment type="caution">
    <text evidence="2">The sequence shown here is derived from an EMBL/GenBank/DDBJ whole genome shotgun (WGS) entry which is preliminary data.</text>
</comment>
<dbReference type="PANTHER" id="PTHR42964:SF1">
    <property type="entry name" value="POLYKETIDE BIOSYNTHESIS ENOYL-COA HYDRATASE PKSH-RELATED"/>
    <property type="match status" value="1"/>
</dbReference>
<dbReference type="Pfam" id="PF00378">
    <property type="entry name" value="ECH_1"/>
    <property type="match status" value="1"/>
</dbReference>